<evidence type="ECO:0000259" key="4">
    <source>
        <dbReference type="PROSITE" id="PS01124"/>
    </source>
</evidence>
<dbReference type="InterPro" id="IPR018060">
    <property type="entry name" value="HTH_AraC"/>
</dbReference>
<gene>
    <name evidence="5" type="ORF">IAC04_00440</name>
</gene>
<evidence type="ECO:0000256" key="2">
    <source>
        <dbReference type="ARBA" id="ARBA00023125"/>
    </source>
</evidence>
<dbReference type="PANTHER" id="PTHR43280">
    <property type="entry name" value="ARAC-FAMILY TRANSCRIPTIONAL REGULATOR"/>
    <property type="match status" value="1"/>
</dbReference>
<dbReference type="PRINTS" id="PR00032">
    <property type="entry name" value="HTHARAC"/>
</dbReference>
<keyword evidence="1" id="KW-0805">Transcription regulation</keyword>
<evidence type="ECO:0000313" key="5">
    <source>
        <dbReference type="EMBL" id="HIZ84949.1"/>
    </source>
</evidence>
<reference evidence="5" key="1">
    <citation type="journal article" date="2021" name="PeerJ">
        <title>Extensive microbial diversity within the chicken gut microbiome revealed by metagenomics and culture.</title>
        <authorList>
            <person name="Gilroy R."/>
            <person name="Ravi A."/>
            <person name="Getino M."/>
            <person name="Pursley I."/>
            <person name="Horton D.L."/>
            <person name="Alikhan N.F."/>
            <person name="Baker D."/>
            <person name="Gharbi K."/>
            <person name="Hall N."/>
            <person name="Watson M."/>
            <person name="Adriaenssens E.M."/>
            <person name="Foster-Nyarko E."/>
            <person name="Jarju S."/>
            <person name="Secka A."/>
            <person name="Antonio M."/>
            <person name="Oren A."/>
            <person name="Chaudhuri R.R."/>
            <person name="La Ragione R."/>
            <person name="Hildebrand F."/>
            <person name="Pallen M.J."/>
        </authorList>
    </citation>
    <scope>NUCLEOTIDE SEQUENCE</scope>
    <source>
        <strain evidence="5">Gambia16-554</strain>
    </source>
</reference>
<dbReference type="SMART" id="SM00342">
    <property type="entry name" value="HTH_ARAC"/>
    <property type="match status" value="1"/>
</dbReference>
<dbReference type="Pfam" id="PF12833">
    <property type="entry name" value="HTH_18"/>
    <property type="match status" value="1"/>
</dbReference>
<evidence type="ECO:0000313" key="6">
    <source>
        <dbReference type="Proteomes" id="UP000824115"/>
    </source>
</evidence>
<organism evidence="5 6">
    <name type="scientific">Candidatus Coprenecus stercoravium</name>
    <dbReference type="NCBI Taxonomy" id="2840735"/>
    <lineage>
        <taxon>Bacteria</taxon>
        <taxon>Pseudomonadati</taxon>
        <taxon>Bacteroidota</taxon>
        <taxon>Bacteroidia</taxon>
        <taxon>Bacteroidales</taxon>
        <taxon>Rikenellaceae</taxon>
        <taxon>Rikenellaceae incertae sedis</taxon>
        <taxon>Candidatus Coprenecus</taxon>
    </lineage>
</organism>
<sequence>MDETFCSFMAIYSKGKRLSFATIAISSKEQHVIQFYAGALCVSTTYLSRIIREATQKTVYYYIAEKIFTSARHLLACTDDTMADIANKMNFSDQSAFGKFFKAKAGMSPAQYRKLLGNCVKGNPPEFLSYSVNKPNPHR</sequence>
<dbReference type="Proteomes" id="UP000824115">
    <property type="component" value="Unassembled WGS sequence"/>
</dbReference>
<keyword evidence="2" id="KW-0238">DNA-binding</keyword>
<comment type="caution">
    <text evidence="5">The sequence shown here is derived from an EMBL/GenBank/DDBJ whole genome shotgun (WGS) entry which is preliminary data.</text>
</comment>
<dbReference type="InterPro" id="IPR020449">
    <property type="entry name" value="Tscrpt_reg_AraC-type_HTH"/>
</dbReference>
<dbReference type="PANTHER" id="PTHR43280:SF32">
    <property type="entry name" value="TRANSCRIPTIONAL REGULATORY PROTEIN"/>
    <property type="match status" value="1"/>
</dbReference>
<dbReference type="SUPFAM" id="SSF46689">
    <property type="entry name" value="Homeodomain-like"/>
    <property type="match status" value="1"/>
</dbReference>
<reference evidence="5" key="2">
    <citation type="submission" date="2021-04" db="EMBL/GenBank/DDBJ databases">
        <authorList>
            <person name="Gilroy R."/>
        </authorList>
    </citation>
    <scope>NUCLEOTIDE SEQUENCE</scope>
    <source>
        <strain evidence="5">Gambia16-554</strain>
    </source>
</reference>
<accession>A0A9D2K8L9</accession>
<dbReference type="InterPro" id="IPR009057">
    <property type="entry name" value="Homeodomain-like_sf"/>
</dbReference>
<dbReference type="EMBL" id="DXAW01000014">
    <property type="protein sequence ID" value="HIZ84949.1"/>
    <property type="molecule type" value="Genomic_DNA"/>
</dbReference>
<dbReference type="PROSITE" id="PS00041">
    <property type="entry name" value="HTH_ARAC_FAMILY_1"/>
    <property type="match status" value="1"/>
</dbReference>
<name>A0A9D2K8L9_9BACT</name>
<keyword evidence="3" id="KW-0804">Transcription</keyword>
<dbReference type="Gene3D" id="1.10.10.60">
    <property type="entry name" value="Homeodomain-like"/>
    <property type="match status" value="1"/>
</dbReference>
<protein>
    <submittedName>
        <fullName evidence="5">Helix-turn-helix domain-containing protein</fullName>
    </submittedName>
</protein>
<evidence type="ECO:0000256" key="3">
    <source>
        <dbReference type="ARBA" id="ARBA00023163"/>
    </source>
</evidence>
<feature type="domain" description="HTH araC/xylS-type" evidence="4">
    <location>
        <begin position="33"/>
        <end position="115"/>
    </location>
</feature>
<dbReference type="AlphaFoldDB" id="A0A9D2K8L9"/>
<dbReference type="PROSITE" id="PS01124">
    <property type="entry name" value="HTH_ARAC_FAMILY_2"/>
    <property type="match status" value="1"/>
</dbReference>
<dbReference type="GO" id="GO:0043565">
    <property type="term" value="F:sequence-specific DNA binding"/>
    <property type="evidence" value="ECO:0007669"/>
    <property type="project" value="InterPro"/>
</dbReference>
<proteinExistence type="predicted"/>
<evidence type="ECO:0000256" key="1">
    <source>
        <dbReference type="ARBA" id="ARBA00023015"/>
    </source>
</evidence>
<dbReference type="GO" id="GO:0003700">
    <property type="term" value="F:DNA-binding transcription factor activity"/>
    <property type="evidence" value="ECO:0007669"/>
    <property type="project" value="InterPro"/>
</dbReference>
<dbReference type="InterPro" id="IPR018062">
    <property type="entry name" value="HTH_AraC-typ_CS"/>
</dbReference>